<evidence type="ECO:0000256" key="1">
    <source>
        <dbReference type="SAM" id="Phobius"/>
    </source>
</evidence>
<dbReference type="InterPro" id="IPR002347">
    <property type="entry name" value="SDR_fam"/>
</dbReference>
<sequence>MADTTPPLVIPAQDMEACIRVLEAFHDNLPAYKHSSYKPLRKAMLPFLDDIRSRMFHGNDMKTHEQKKFKKQERKRKVAQAAALDRQFINNTQLRKQRIEALDNLIEANSEFPQIPDGAVPMLENEENKAIEQKQLKGFRSCYVCKKRYDCLHHFYDQLCPECALLNFEKRYKALVTGARVKIGYHTALKLLRANAVVIATSRFPHDAAIRYAKEVDYDTWKDRLHVFGMDLRDLAGVESFMTNIGNTFGWIDIVINNATQTIRRPTVYYQHLLENERTRLDEKPEEIRSILKENASFQLAFQDSGQLLLGNDKNETTLAAVNAVSSSKSAEMSQLKVHSEDHVTQEKLFPTTQYDMNQQQVDLRSTNSWKLKIDQVESPELAEVFAINTLAPFILNKRAITLFGLSPNTHKFIINVSAMEGKFYRYKTPHHPHTNMAKAAVNMMTRTCAEDLQKQNIYMNSVDTGWINDENPREKAEKVAKQHNFQTPLDEIDAAARILDPIFSGYQSNPHVFAFGQFFKDYQRSECFFIANSLLYCYLEFKFVFHALKINFLVAVRAWDTSEETKILMGRVIIRRWPFDAPSPSRHPWGPPSPSFNDESMDMELFSIYFVITETLATFLWFAIANHCLEGTRVPFLSPAMRCCIGIIYAAAKLYLLQYAFRQTFYLHMTIVVTIICFGLAAIAFVWHRGPFWFFFFVKPLRVFQPYYSINSFVQHIRYVVLQGLVPVPMPMDTTTPSSLVQGTLPSSSVQGTLSKLHVHVDIQSWNGAMIEHWRVAILDYGLDQRTTRDDLPYYETRLLFAMQADGLLISFYLMPPTPSLVLDLYTACNQNNIYEIVLRYLRSSSSSVLSTPLMYYADNPISSGKSTIAQRAAIKDVLQRFNVNCAIGNDIPVRLLKCNNFINAGIPKATKRRVRKIESKFTLD</sequence>
<dbReference type="GO" id="GO:0016491">
    <property type="term" value="F:oxidoreductase activity"/>
    <property type="evidence" value="ECO:0007669"/>
    <property type="project" value="TreeGrafter"/>
</dbReference>
<dbReference type="InterPro" id="IPR051468">
    <property type="entry name" value="Fungal_SecMetab_SDRs"/>
</dbReference>
<keyword evidence="3" id="KW-1185">Reference proteome</keyword>
<dbReference type="PANTHER" id="PTHR43544">
    <property type="entry name" value="SHORT-CHAIN DEHYDROGENASE/REDUCTASE"/>
    <property type="match status" value="1"/>
</dbReference>
<dbReference type="CDD" id="cd05233">
    <property type="entry name" value="SDR_c"/>
    <property type="match status" value="1"/>
</dbReference>
<feature type="transmembrane region" description="Helical" evidence="1">
    <location>
        <begin position="666"/>
        <end position="688"/>
    </location>
</feature>
<name>A0A1V9ZRR7_9STRA</name>
<feature type="transmembrane region" description="Helical" evidence="1">
    <location>
        <begin position="606"/>
        <end position="625"/>
    </location>
</feature>
<evidence type="ECO:0008006" key="4">
    <source>
        <dbReference type="Google" id="ProtNLM"/>
    </source>
</evidence>
<proteinExistence type="predicted"/>
<dbReference type="AlphaFoldDB" id="A0A1V9ZRR7"/>
<dbReference type="Proteomes" id="UP000243217">
    <property type="component" value="Unassembled WGS sequence"/>
</dbReference>
<dbReference type="EMBL" id="JNBS01001691">
    <property type="protein sequence ID" value="OQS00705.1"/>
    <property type="molecule type" value="Genomic_DNA"/>
</dbReference>
<dbReference type="Gene3D" id="3.40.50.720">
    <property type="entry name" value="NAD(P)-binding Rossmann-like Domain"/>
    <property type="match status" value="2"/>
</dbReference>
<comment type="caution">
    <text evidence="2">The sequence shown here is derived from an EMBL/GenBank/DDBJ whole genome shotgun (WGS) entry which is preliminary data.</text>
</comment>
<evidence type="ECO:0000313" key="3">
    <source>
        <dbReference type="Proteomes" id="UP000243217"/>
    </source>
</evidence>
<dbReference type="Pfam" id="PF13561">
    <property type="entry name" value="adh_short_C2"/>
    <property type="match status" value="1"/>
</dbReference>
<accession>A0A1V9ZRR7</accession>
<dbReference type="SUPFAM" id="SSF51735">
    <property type="entry name" value="NAD(P)-binding Rossmann-fold domains"/>
    <property type="match status" value="1"/>
</dbReference>
<organism evidence="2 3">
    <name type="scientific">Thraustotheca clavata</name>
    <dbReference type="NCBI Taxonomy" id="74557"/>
    <lineage>
        <taxon>Eukaryota</taxon>
        <taxon>Sar</taxon>
        <taxon>Stramenopiles</taxon>
        <taxon>Oomycota</taxon>
        <taxon>Saprolegniomycetes</taxon>
        <taxon>Saprolegniales</taxon>
        <taxon>Achlyaceae</taxon>
        <taxon>Thraustotheca</taxon>
    </lineage>
</organism>
<dbReference type="InterPro" id="IPR036291">
    <property type="entry name" value="NAD(P)-bd_dom_sf"/>
</dbReference>
<dbReference type="Pfam" id="PF00106">
    <property type="entry name" value="adh_short"/>
    <property type="match status" value="1"/>
</dbReference>
<dbReference type="PANTHER" id="PTHR43544:SF2">
    <property type="entry name" value="OXIDOREDUCTASE"/>
    <property type="match status" value="1"/>
</dbReference>
<dbReference type="OrthoDB" id="191139at2759"/>
<reference evidence="2 3" key="1">
    <citation type="journal article" date="2014" name="Genome Biol. Evol.">
        <title>The secreted proteins of Achlya hypogyna and Thraustotheca clavata identify the ancestral oomycete secretome and reveal gene acquisitions by horizontal gene transfer.</title>
        <authorList>
            <person name="Misner I."/>
            <person name="Blouin N."/>
            <person name="Leonard G."/>
            <person name="Richards T.A."/>
            <person name="Lane C.E."/>
        </authorList>
    </citation>
    <scope>NUCLEOTIDE SEQUENCE [LARGE SCALE GENOMIC DNA]</scope>
    <source>
        <strain evidence="2 3">ATCC 34112</strain>
    </source>
</reference>
<gene>
    <name evidence="2" type="ORF">THRCLA_05887</name>
</gene>
<protein>
    <recommendedName>
        <fullName evidence="4">Oxidoreductase</fullName>
    </recommendedName>
</protein>
<keyword evidence="1" id="KW-0472">Membrane</keyword>
<evidence type="ECO:0000313" key="2">
    <source>
        <dbReference type="EMBL" id="OQS00705.1"/>
    </source>
</evidence>
<keyword evidence="1" id="KW-0812">Transmembrane</keyword>
<dbReference type="GO" id="GO:0005737">
    <property type="term" value="C:cytoplasm"/>
    <property type="evidence" value="ECO:0007669"/>
    <property type="project" value="TreeGrafter"/>
</dbReference>
<keyword evidence="1" id="KW-1133">Transmembrane helix</keyword>
<dbReference type="STRING" id="74557.A0A1V9ZRR7"/>